<evidence type="ECO:0000313" key="1">
    <source>
        <dbReference type="EMBL" id="QWG02160.1"/>
    </source>
</evidence>
<dbReference type="RefSeq" id="WP_183363944.1">
    <property type="nucleotide sequence ID" value="NZ_CP076132.1"/>
</dbReference>
<dbReference type="KEGG" id="fya:KMW28_00835"/>
<dbReference type="Proteomes" id="UP000678679">
    <property type="component" value="Chromosome 1"/>
</dbReference>
<keyword evidence="2" id="KW-1185">Reference proteome</keyword>
<accession>A0AAX1N3Y1</accession>
<proteinExistence type="predicted"/>
<dbReference type="AlphaFoldDB" id="A0AAX1N3Y1"/>
<name>A0AAX1N3Y1_9BACT</name>
<gene>
    <name evidence="1" type="ORF">KMW28_00835</name>
</gene>
<reference evidence="1 2" key="1">
    <citation type="submission" date="2021-05" db="EMBL/GenBank/DDBJ databases">
        <title>Comparative genomic studies on the polysaccharide-degrading batcterial strains of the Flammeovirga genus.</title>
        <authorList>
            <person name="Zewei F."/>
            <person name="Zheng Z."/>
            <person name="Yu L."/>
            <person name="Ruyue G."/>
            <person name="Yanhong M."/>
            <person name="Yuanyuan C."/>
            <person name="Jingyan G."/>
            <person name="Wenjun H."/>
        </authorList>
    </citation>
    <scope>NUCLEOTIDE SEQUENCE [LARGE SCALE GENOMIC DNA]</scope>
    <source>
        <strain evidence="1 2">NBRC:100898</strain>
    </source>
</reference>
<protein>
    <submittedName>
        <fullName evidence="1">Uncharacterized protein</fullName>
    </submittedName>
</protein>
<sequence>MFEIKNEEQYDICSKKIDQFVDLVGDNTNENDPNYIELMLYTDAVEKYDKIHYSFNKNSLTEEIEVLKLENDK</sequence>
<evidence type="ECO:0000313" key="2">
    <source>
        <dbReference type="Proteomes" id="UP000678679"/>
    </source>
</evidence>
<organism evidence="1 2">
    <name type="scientific">Flammeovirga yaeyamensis</name>
    <dbReference type="NCBI Taxonomy" id="367791"/>
    <lineage>
        <taxon>Bacteria</taxon>
        <taxon>Pseudomonadati</taxon>
        <taxon>Bacteroidota</taxon>
        <taxon>Cytophagia</taxon>
        <taxon>Cytophagales</taxon>
        <taxon>Flammeovirgaceae</taxon>
        <taxon>Flammeovirga</taxon>
    </lineage>
</organism>
<dbReference type="EMBL" id="CP076132">
    <property type="protein sequence ID" value="QWG02160.1"/>
    <property type="molecule type" value="Genomic_DNA"/>
</dbReference>